<keyword evidence="8 14" id="KW-0732">Signal</keyword>
<evidence type="ECO:0000256" key="10">
    <source>
        <dbReference type="ARBA" id="ARBA00023026"/>
    </source>
</evidence>
<keyword evidence="6 14" id="KW-0121">Carboxypeptidase</keyword>
<dbReference type="AlphaFoldDB" id="A0A4S3JIA0"/>
<comment type="caution">
    <text evidence="16">The sequence shown here is derived from an EMBL/GenBank/DDBJ whole genome shotgun (WGS) entry which is preliminary data.</text>
</comment>
<comment type="similarity">
    <text evidence="3 14">Belongs to the peptidase S10 family.</text>
</comment>
<organism evidence="16 17">
    <name type="scientific">Aspergillus tanneri</name>
    <dbReference type="NCBI Taxonomy" id="1220188"/>
    <lineage>
        <taxon>Eukaryota</taxon>
        <taxon>Fungi</taxon>
        <taxon>Dikarya</taxon>
        <taxon>Ascomycota</taxon>
        <taxon>Pezizomycotina</taxon>
        <taxon>Eurotiomycetes</taxon>
        <taxon>Eurotiomycetidae</taxon>
        <taxon>Eurotiales</taxon>
        <taxon>Aspergillaceae</taxon>
        <taxon>Aspergillus</taxon>
        <taxon>Aspergillus subgen. Circumdati</taxon>
    </lineage>
</organism>
<dbReference type="Pfam" id="PF00450">
    <property type="entry name" value="Peptidase_S10"/>
    <property type="match status" value="1"/>
</dbReference>
<protein>
    <recommendedName>
        <fullName evidence="14">Carboxypeptidase</fullName>
        <ecNumber evidence="14">3.4.16.-</ecNumber>
    </recommendedName>
</protein>
<evidence type="ECO:0000256" key="5">
    <source>
        <dbReference type="ARBA" id="ARBA00022622"/>
    </source>
</evidence>
<dbReference type="PROSITE" id="PS00131">
    <property type="entry name" value="CARBOXYPEPT_SER_SER"/>
    <property type="match status" value="1"/>
</dbReference>
<evidence type="ECO:0000256" key="11">
    <source>
        <dbReference type="ARBA" id="ARBA00023180"/>
    </source>
</evidence>
<dbReference type="VEuPathDB" id="FungiDB:EYZ11_007569"/>
<name>A0A4S3JIA0_9EURO</name>
<keyword evidence="10" id="KW-0843">Virulence</keyword>
<keyword evidence="9 14" id="KW-0378">Hydrolase</keyword>
<dbReference type="PRINTS" id="PR00724">
    <property type="entry name" value="CRBOXYPTASEC"/>
</dbReference>
<evidence type="ECO:0000256" key="15">
    <source>
        <dbReference type="SAM" id="MobiDB-lite"/>
    </source>
</evidence>
<keyword evidence="5" id="KW-0336">GPI-anchor</keyword>
<dbReference type="InterPro" id="IPR018202">
    <property type="entry name" value="Ser_caboxypep_ser_AS"/>
</dbReference>
<dbReference type="GO" id="GO:0006508">
    <property type="term" value="P:proteolysis"/>
    <property type="evidence" value="ECO:0007669"/>
    <property type="project" value="UniProtKB-KW"/>
</dbReference>
<dbReference type="SUPFAM" id="SSF53474">
    <property type="entry name" value="alpha/beta-Hydrolases"/>
    <property type="match status" value="1"/>
</dbReference>
<proteinExistence type="inferred from homology"/>
<dbReference type="GO" id="GO:0004185">
    <property type="term" value="F:serine-type carboxypeptidase activity"/>
    <property type="evidence" value="ECO:0007669"/>
    <property type="project" value="UniProtKB-UniRule"/>
</dbReference>
<keyword evidence="12" id="KW-0449">Lipoprotein</keyword>
<dbReference type="STRING" id="1220188.A0A4S3JIA0"/>
<evidence type="ECO:0000256" key="2">
    <source>
        <dbReference type="ARBA" id="ARBA00004609"/>
    </source>
</evidence>
<dbReference type="Gene3D" id="3.40.50.1820">
    <property type="entry name" value="alpha/beta hydrolase"/>
    <property type="match status" value="1"/>
</dbReference>
<evidence type="ECO:0000313" key="17">
    <source>
        <dbReference type="Proteomes" id="UP000308092"/>
    </source>
</evidence>
<dbReference type="Proteomes" id="UP000308092">
    <property type="component" value="Unassembled WGS sequence"/>
</dbReference>
<dbReference type="InterPro" id="IPR029058">
    <property type="entry name" value="AB_hydrolase_fold"/>
</dbReference>
<comment type="catalytic activity">
    <reaction evidence="1">
        <text>Preferential release of a C-terminal arginine or lysine residue.</text>
        <dbReference type="EC" id="3.4.16.6"/>
    </reaction>
</comment>
<dbReference type="GO" id="GO:0000324">
    <property type="term" value="C:fungal-type vacuole"/>
    <property type="evidence" value="ECO:0007669"/>
    <property type="project" value="TreeGrafter"/>
</dbReference>
<feature type="compositionally biased region" description="Polar residues" evidence="15">
    <location>
        <begin position="545"/>
        <end position="564"/>
    </location>
</feature>
<dbReference type="GO" id="GO:0098552">
    <property type="term" value="C:side of membrane"/>
    <property type="evidence" value="ECO:0007669"/>
    <property type="project" value="UniProtKB-KW"/>
</dbReference>
<keyword evidence="5" id="KW-0472">Membrane</keyword>
<evidence type="ECO:0000256" key="6">
    <source>
        <dbReference type="ARBA" id="ARBA00022645"/>
    </source>
</evidence>
<keyword evidence="17" id="KW-1185">Reference proteome</keyword>
<evidence type="ECO:0000256" key="1">
    <source>
        <dbReference type="ARBA" id="ARBA00001003"/>
    </source>
</evidence>
<keyword evidence="11" id="KW-0325">Glycoprotein</keyword>
<gene>
    <name evidence="16" type="ORF">EYZ11_007569</name>
</gene>
<evidence type="ECO:0000256" key="9">
    <source>
        <dbReference type="ARBA" id="ARBA00022801"/>
    </source>
</evidence>
<comment type="subcellular location">
    <subcellularLocation>
        <location evidence="2">Cell membrane</location>
        <topology evidence="2">Lipid-anchor</topology>
        <topology evidence="2">GPI-anchor</topology>
    </subcellularLocation>
</comment>
<comment type="function">
    <text evidence="13">Extracellular serine carboxypeptidase that contributes to pathogenicity.</text>
</comment>
<dbReference type="InterPro" id="IPR033124">
    <property type="entry name" value="Ser_caboxypep_his_AS"/>
</dbReference>
<evidence type="ECO:0000256" key="8">
    <source>
        <dbReference type="ARBA" id="ARBA00022729"/>
    </source>
</evidence>
<dbReference type="PANTHER" id="PTHR11802:SF189">
    <property type="entry name" value="CARBOXYPEPTIDASE"/>
    <property type="match status" value="1"/>
</dbReference>
<accession>A0A4S3JIA0</accession>
<evidence type="ECO:0000256" key="7">
    <source>
        <dbReference type="ARBA" id="ARBA00022670"/>
    </source>
</evidence>
<keyword evidence="4" id="KW-1003">Cell membrane</keyword>
<dbReference type="GO" id="GO:0005886">
    <property type="term" value="C:plasma membrane"/>
    <property type="evidence" value="ECO:0007669"/>
    <property type="project" value="UniProtKB-SubCell"/>
</dbReference>
<reference evidence="16 17" key="1">
    <citation type="submission" date="2019-03" db="EMBL/GenBank/DDBJ databases">
        <title>The genome sequence of a newly discovered highly antifungal drug resistant Aspergillus species, Aspergillus tanneri NIH 1004.</title>
        <authorList>
            <person name="Mounaud S."/>
            <person name="Singh I."/>
            <person name="Joardar V."/>
            <person name="Pakala S."/>
            <person name="Pakala S."/>
            <person name="Venepally P."/>
            <person name="Hoover J."/>
            <person name="Nierman W."/>
            <person name="Chung J."/>
            <person name="Losada L."/>
        </authorList>
    </citation>
    <scope>NUCLEOTIDE SEQUENCE [LARGE SCALE GENOMIC DNA]</scope>
    <source>
        <strain evidence="16 17">NIH1004</strain>
    </source>
</reference>
<keyword evidence="7 14" id="KW-0645">Protease</keyword>
<dbReference type="PANTHER" id="PTHR11802">
    <property type="entry name" value="SERINE PROTEASE FAMILY S10 SERINE CARBOXYPEPTIDASE"/>
    <property type="match status" value="1"/>
</dbReference>
<dbReference type="PROSITE" id="PS00560">
    <property type="entry name" value="CARBOXYPEPT_SER_HIS"/>
    <property type="match status" value="1"/>
</dbReference>
<evidence type="ECO:0000256" key="4">
    <source>
        <dbReference type="ARBA" id="ARBA00022475"/>
    </source>
</evidence>
<evidence type="ECO:0000313" key="16">
    <source>
        <dbReference type="EMBL" id="THC92951.1"/>
    </source>
</evidence>
<evidence type="ECO:0000256" key="12">
    <source>
        <dbReference type="ARBA" id="ARBA00023288"/>
    </source>
</evidence>
<evidence type="ECO:0000256" key="3">
    <source>
        <dbReference type="ARBA" id="ARBA00009431"/>
    </source>
</evidence>
<dbReference type="EMBL" id="SOSA01000297">
    <property type="protein sequence ID" value="THC92951.1"/>
    <property type="molecule type" value="Genomic_DNA"/>
</dbReference>
<evidence type="ECO:0000256" key="13">
    <source>
        <dbReference type="ARBA" id="ARBA00037356"/>
    </source>
</evidence>
<feature type="signal peptide" evidence="14">
    <location>
        <begin position="1"/>
        <end position="18"/>
    </location>
</feature>
<dbReference type="InterPro" id="IPR001563">
    <property type="entry name" value="Peptidase_S10"/>
</dbReference>
<evidence type="ECO:0000256" key="14">
    <source>
        <dbReference type="RuleBase" id="RU361156"/>
    </source>
</evidence>
<feature type="chain" id="PRO_5020865103" description="Carboxypeptidase" evidence="14">
    <location>
        <begin position="19"/>
        <end position="633"/>
    </location>
</feature>
<dbReference type="EC" id="3.4.16.-" evidence="14"/>
<feature type="region of interest" description="Disordered" evidence="15">
    <location>
        <begin position="545"/>
        <end position="565"/>
    </location>
</feature>
<sequence>MSFFHGFCLLLFAVLATAQYPPTPTDITTIKSNILNNVTITYKEVKSDICDAKAKSYSGYVNFPSNVIRGSVQDYPIHTFFWYFEAQNAPENAPLVIWMNGGPGASSMFGLFTENGPCQINKHFQPVQNPNSWNKDFNVLYIDQPVQTGFSYDIPTNGTLDLKTGDIGHYLRNEGNTNDPTLIPGTFSSQKVEHTVSTTANAARDFWYFLQIWTQEFDVYTRKIKNDRIAIWTESYGGRYGPSFSAFIQKHNKIVTEESWWKKINLDTLGIVNGCIDLLTQETSRPEYGYDRNRYGYHGMSLADYQKALVSWSQMDGCLDKILKCQHLADTLDPDMNGDNKEVNDACKVASDFCQNEVEGPYIFQNKWAFYDITHCYLDPFPPSYYVEYLASSTVQQALGVPVNYTDISNIVGLAFNSTGDYARRDSRGYLQDIAGLLDDDLTVALVFGDRDFACNWIGGERASLAVSYSASAKFKTAGYVDVTGDQFTAPKGQVRQHGKFSFTRVYQSGHMVPAYEPEAAYEILRRVMANKDVATGEKHITNDYSTNGTWESTKTLTPEQGPSPTCFFRGMPSTCTKEQKEAVQEGRAEIKDGIITSPTAPAGTCPSSFPIYPSDIELDSVFVQQVLGTGEL</sequence>